<dbReference type="AlphaFoldDB" id="A0A0T6AWL6"/>
<dbReference type="Proteomes" id="UP000051574">
    <property type="component" value="Unassembled WGS sequence"/>
</dbReference>
<protein>
    <submittedName>
        <fullName evidence="1">Uncharacterized protein</fullName>
    </submittedName>
</protein>
<accession>A0A0T6AWL6</accession>
<dbReference type="EMBL" id="LJIG01022647">
    <property type="protein sequence ID" value="KRT79458.1"/>
    <property type="molecule type" value="Genomic_DNA"/>
</dbReference>
<keyword evidence="2" id="KW-1185">Reference proteome</keyword>
<gene>
    <name evidence="1" type="ORF">AMK59_7200</name>
</gene>
<evidence type="ECO:0000313" key="2">
    <source>
        <dbReference type="Proteomes" id="UP000051574"/>
    </source>
</evidence>
<organism evidence="1 2">
    <name type="scientific">Oryctes borbonicus</name>
    <dbReference type="NCBI Taxonomy" id="1629725"/>
    <lineage>
        <taxon>Eukaryota</taxon>
        <taxon>Metazoa</taxon>
        <taxon>Ecdysozoa</taxon>
        <taxon>Arthropoda</taxon>
        <taxon>Hexapoda</taxon>
        <taxon>Insecta</taxon>
        <taxon>Pterygota</taxon>
        <taxon>Neoptera</taxon>
        <taxon>Endopterygota</taxon>
        <taxon>Coleoptera</taxon>
        <taxon>Polyphaga</taxon>
        <taxon>Scarabaeiformia</taxon>
        <taxon>Scarabaeidae</taxon>
        <taxon>Dynastinae</taxon>
        <taxon>Oryctes</taxon>
    </lineage>
</organism>
<proteinExistence type="predicted"/>
<evidence type="ECO:0000313" key="1">
    <source>
        <dbReference type="EMBL" id="KRT79458.1"/>
    </source>
</evidence>
<name>A0A0T6AWL6_9SCAR</name>
<reference evidence="1 2" key="1">
    <citation type="submission" date="2015-09" db="EMBL/GenBank/DDBJ databases">
        <title>Draft genome of the scarab beetle Oryctes borbonicus.</title>
        <authorList>
            <person name="Meyer J.M."/>
            <person name="Markov G.V."/>
            <person name="Baskaran P."/>
            <person name="Herrmann M."/>
            <person name="Sommer R.J."/>
            <person name="Roedelsperger C."/>
        </authorList>
    </citation>
    <scope>NUCLEOTIDE SEQUENCE [LARGE SCALE GENOMIC DNA]</scope>
    <source>
        <strain evidence="1">OB123</strain>
        <tissue evidence="1">Whole animal</tissue>
    </source>
</reference>
<dbReference type="OrthoDB" id="6860066at2759"/>
<sequence length="117" mass="13694">MVQGTSSFCVSKVPAQNWDKSSKISGYEAIQKVEKEKKESEEKEKSSYGAWGPTFKNKDHFVSLHQYALEGYSQRFLHQRNLGKIVFIRVFNIRVRISIRMTMTNFKVYVPIRKKIT</sequence>
<comment type="caution">
    <text evidence="1">The sequence shown here is derived from an EMBL/GenBank/DDBJ whole genome shotgun (WGS) entry which is preliminary data.</text>
</comment>